<dbReference type="InterPro" id="IPR050815">
    <property type="entry name" value="TF_fung"/>
</dbReference>
<dbReference type="PANTHER" id="PTHR47338">
    <property type="entry name" value="ZN(II)2CYS6 TRANSCRIPTION FACTOR (EUROFUNG)-RELATED"/>
    <property type="match status" value="1"/>
</dbReference>
<keyword evidence="8" id="KW-1185">Reference proteome</keyword>
<dbReference type="Proteomes" id="UP000030104">
    <property type="component" value="Unassembled WGS sequence"/>
</dbReference>
<organism evidence="7 8">
    <name type="scientific">Penicillium italicum</name>
    <name type="common">Blue mold</name>
    <dbReference type="NCBI Taxonomy" id="40296"/>
    <lineage>
        <taxon>Eukaryota</taxon>
        <taxon>Fungi</taxon>
        <taxon>Dikarya</taxon>
        <taxon>Ascomycota</taxon>
        <taxon>Pezizomycotina</taxon>
        <taxon>Eurotiomycetes</taxon>
        <taxon>Eurotiomycetidae</taxon>
        <taxon>Eurotiales</taxon>
        <taxon>Aspergillaceae</taxon>
        <taxon>Penicillium</taxon>
    </lineage>
</organism>
<evidence type="ECO:0000256" key="5">
    <source>
        <dbReference type="ARBA" id="ARBA00023242"/>
    </source>
</evidence>
<dbReference type="HOGENOM" id="CLU_015161_2_0_1"/>
<dbReference type="PANTHER" id="PTHR47338:SF6">
    <property type="entry name" value="ZN(II)2CYS6 TRANSCRIPTION FACTOR (EUROFUNG)"/>
    <property type="match status" value="1"/>
</dbReference>
<dbReference type="EMBL" id="JQGA01000846">
    <property type="protein sequence ID" value="KGO73005.1"/>
    <property type="molecule type" value="Genomic_DNA"/>
</dbReference>
<dbReference type="CDD" id="cd12148">
    <property type="entry name" value="fungal_TF_MHR"/>
    <property type="match status" value="1"/>
</dbReference>
<proteinExistence type="predicted"/>
<evidence type="ECO:0000256" key="4">
    <source>
        <dbReference type="ARBA" id="ARBA00023163"/>
    </source>
</evidence>
<gene>
    <name evidence="7" type="ORF">PITC_062290</name>
</gene>
<dbReference type="GO" id="GO:0046872">
    <property type="term" value="F:metal ion binding"/>
    <property type="evidence" value="ECO:0007669"/>
    <property type="project" value="UniProtKB-KW"/>
</dbReference>
<evidence type="ECO:0000256" key="1">
    <source>
        <dbReference type="ARBA" id="ARBA00004123"/>
    </source>
</evidence>
<sequence length="496" mass="55687">MSREGGYGRLRSGRRPDVRPRSRPVQPVRALIKHAAMLQGREARGDHKLAYLEEKVKSILSGSTPGQSTGREHAEIGVHGSSQPFFRSSTGPTPNELKGTVNVPSLCCSSSSVISHGIDLYFQYCHRQPIWCFDREEALNTCSLSEELMETYISAVSTLGLLYSFAATVTERRKRLFWSLQSLDQTYGQQNGPLCISAEAFRYFYVSNSNEGAMQKEVRANPPPLPTEDIGCSNSSDIGIWSLAIHFGWVWSKARSYVSDCAENKLEEPWKYNSMYARVLSDLTEIENRLSQCHRYDSVKFYERTAEELRTGREYWAPWLNLQFTYHATLTVLNHPFLYIVASQYNKSLTIPNAFWRRSSELVLLHATWIVRMIDMVSDKDMGLTDPFFGHAAAIAATKTLDKMTRIASVSENGDYDLEYGRFHLSIPLMWKALQFNTKPKPCETPTSGLLYHSLAPAVSTEDVDDSSASTLDVIVAISPDITVNTADGGTATHMP</sequence>
<accession>A0A0A2L8R4</accession>
<protein>
    <recommendedName>
        <fullName evidence="9">Transcription factor, fungi</fullName>
    </recommendedName>
</protein>
<feature type="region of interest" description="Disordered" evidence="6">
    <location>
        <begin position="1"/>
        <end position="26"/>
    </location>
</feature>
<evidence type="ECO:0008006" key="9">
    <source>
        <dbReference type="Google" id="ProtNLM"/>
    </source>
</evidence>
<dbReference type="GO" id="GO:0005634">
    <property type="term" value="C:nucleus"/>
    <property type="evidence" value="ECO:0007669"/>
    <property type="project" value="UniProtKB-SubCell"/>
</dbReference>
<evidence type="ECO:0000256" key="3">
    <source>
        <dbReference type="ARBA" id="ARBA00023015"/>
    </source>
</evidence>
<evidence type="ECO:0000256" key="2">
    <source>
        <dbReference type="ARBA" id="ARBA00022723"/>
    </source>
</evidence>
<comment type="subcellular location">
    <subcellularLocation>
        <location evidence="1">Nucleus</location>
    </subcellularLocation>
</comment>
<evidence type="ECO:0000256" key="6">
    <source>
        <dbReference type="SAM" id="MobiDB-lite"/>
    </source>
</evidence>
<dbReference type="OrthoDB" id="426882at2759"/>
<evidence type="ECO:0000313" key="7">
    <source>
        <dbReference type="EMBL" id="KGO73005.1"/>
    </source>
</evidence>
<reference evidence="7 8" key="1">
    <citation type="journal article" date="2015" name="Mol. Plant Microbe Interact.">
        <title>Genome, transcriptome, and functional analyses of Penicillium expansum provide new insights into secondary metabolism and pathogenicity.</title>
        <authorList>
            <person name="Ballester A.R."/>
            <person name="Marcet-Houben M."/>
            <person name="Levin E."/>
            <person name="Sela N."/>
            <person name="Selma-Lazaro C."/>
            <person name="Carmona L."/>
            <person name="Wisniewski M."/>
            <person name="Droby S."/>
            <person name="Gonzalez-Candelas L."/>
            <person name="Gabaldon T."/>
        </authorList>
    </citation>
    <scope>NUCLEOTIDE SEQUENCE [LARGE SCALE GENOMIC DNA]</scope>
    <source>
        <strain evidence="7 8">PHI-1</strain>
    </source>
</reference>
<dbReference type="PhylomeDB" id="A0A0A2L8R4"/>
<keyword evidence="5" id="KW-0539">Nucleus</keyword>
<evidence type="ECO:0000313" key="8">
    <source>
        <dbReference type="Proteomes" id="UP000030104"/>
    </source>
</evidence>
<keyword evidence="2" id="KW-0479">Metal-binding</keyword>
<dbReference type="GO" id="GO:0000981">
    <property type="term" value="F:DNA-binding transcription factor activity, RNA polymerase II-specific"/>
    <property type="evidence" value="ECO:0007669"/>
    <property type="project" value="InterPro"/>
</dbReference>
<dbReference type="AlphaFoldDB" id="A0A0A2L8R4"/>
<name>A0A0A2L8R4_PENIT</name>
<keyword evidence="3" id="KW-0805">Transcription regulation</keyword>
<keyword evidence="4" id="KW-0804">Transcription</keyword>
<comment type="caution">
    <text evidence="7">The sequence shown here is derived from an EMBL/GenBank/DDBJ whole genome shotgun (WGS) entry which is preliminary data.</text>
</comment>
<dbReference type="STRING" id="40296.A0A0A2L8R4"/>